<feature type="transmembrane region" description="Helical" evidence="6">
    <location>
        <begin position="12"/>
        <end position="37"/>
    </location>
</feature>
<dbReference type="InterPro" id="IPR050739">
    <property type="entry name" value="MFP"/>
</dbReference>
<dbReference type="Gene3D" id="2.40.30.170">
    <property type="match status" value="1"/>
</dbReference>
<evidence type="ECO:0000313" key="9">
    <source>
        <dbReference type="EMBL" id="MBP3944024.1"/>
    </source>
</evidence>
<evidence type="ECO:0000259" key="8">
    <source>
        <dbReference type="Pfam" id="PF25963"/>
    </source>
</evidence>
<evidence type="ECO:0000313" key="10">
    <source>
        <dbReference type="Proteomes" id="UP000679691"/>
    </source>
</evidence>
<keyword evidence="5" id="KW-0175">Coiled coil</keyword>
<evidence type="ECO:0000256" key="5">
    <source>
        <dbReference type="SAM" id="Coils"/>
    </source>
</evidence>
<reference evidence="9" key="1">
    <citation type="submission" date="2021-03" db="EMBL/GenBank/DDBJ databases">
        <authorList>
            <person name="Lu T."/>
            <person name="Wang Q."/>
            <person name="Han X."/>
        </authorList>
    </citation>
    <scope>NUCLEOTIDE SEQUENCE</scope>
    <source>
        <strain evidence="9">WQ 2009</strain>
    </source>
</reference>
<evidence type="ECO:0000256" key="6">
    <source>
        <dbReference type="SAM" id="Phobius"/>
    </source>
</evidence>
<dbReference type="PANTHER" id="PTHR30386">
    <property type="entry name" value="MEMBRANE FUSION SUBUNIT OF EMRAB-TOLC MULTIDRUG EFFLUX PUMP"/>
    <property type="match status" value="1"/>
</dbReference>
<feature type="domain" description="Multidrug resistance protein MdtA-like barrel-sandwich hybrid" evidence="7">
    <location>
        <begin position="58"/>
        <end position="249"/>
    </location>
</feature>
<dbReference type="EMBL" id="JAGKSB010000012">
    <property type="protein sequence ID" value="MBP3944024.1"/>
    <property type="molecule type" value="Genomic_DNA"/>
</dbReference>
<keyword evidence="10" id="KW-1185">Reference proteome</keyword>
<keyword evidence="2 6" id="KW-0812">Transmembrane</keyword>
<dbReference type="PANTHER" id="PTHR30386:SF26">
    <property type="entry name" value="TRANSPORT PROTEIN COMB"/>
    <property type="match status" value="1"/>
</dbReference>
<comment type="caution">
    <text evidence="9">The sequence shown here is derived from an EMBL/GenBank/DDBJ whole genome shotgun (WGS) entry which is preliminary data.</text>
</comment>
<dbReference type="Gene3D" id="1.10.287.470">
    <property type="entry name" value="Helix hairpin bin"/>
    <property type="match status" value="1"/>
</dbReference>
<evidence type="ECO:0000256" key="3">
    <source>
        <dbReference type="ARBA" id="ARBA00022989"/>
    </source>
</evidence>
<evidence type="ECO:0000259" key="7">
    <source>
        <dbReference type="Pfam" id="PF25917"/>
    </source>
</evidence>
<dbReference type="InterPro" id="IPR058625">
    <property type="entry name" value="MdtA-like_BSH"/>
</dbReference>
<dbReference type="RefSeq" id="WP_353547531.1">
    <property type="nucleotide sequence ID" value="NZ_JAGKSB010000012.1"/>
</dbReference>
<keyword evidence="4 6" id="KW-0472">Membrane</keyword>
<evidence type="ECO:0000256" key="1">
    <source>
        <dbReference type="ARBA" id="ARBA00004167"/>
    </source>
</evidence>
<proteinExistence type="predicted"/>
<dbReference type="InterPro" id="IPR058634">
    <property type="entry name" value="AaeA-lik-b-barrel"/>
</dbReference>
<dbReference type="SUPFAM" id="SSF111369">
    <property type="entry name" value="HlyD-like secretion proteins"/>
    <property type="match status" value="2"/>
</dbReference>
<organism evidence="9 10">
    <name type="scientific">Rhinopithecimicrobium faecis</name>
    <dbReference type="NCBI Taxonomy" id="2820698"/>
    <lineage>
        <taxon>Bacteria</taxon>
        <taxon>Pseudomonadati</taxon>
        <taxon>Bacteroidota</taxon>
        <taxon>Sphingobacteriia</taxon>
        <taxon>Sphingobacteriales</taxon>
        <taxon>Sphingobacteriaceae</taxon>
        <taxon>Rhinopithecimicrobium</taxon>
    </lineage>
</organism>
<comment type="subcellular location">
    <subcellularLocation>
        <location evidence="1">Membrane</location>
        <topology evidence="1">Single-pass membrane protein</topology>
    </subcellularLocation>
</comment>
<dbReference type="GO" id="GO:0016020">
    <property type="term" value="C:membrane"/>
    <property type="evidence" value="ECO:0007669"/>
    <property type="project" value="UniProtKB-SubCell"/>
</dbReference>
<dbReference type="GO" id="GO:0055085">
    <property type="term" value="P:transmembrane transport"/>
    <property type="evidence" value="ECO:0007669"/>
    <property type="project" value="InterPro"/>
</dbReference>
<protein>
    <submittedName>
        <fullName evidence="9">HlyD family secretion protein</fullName>
    </submittedName>
</protein>
<dbReference type="Gene3D" id="2.40.50.100">
    <property type="match status" value="1"/>
</dbReference>
<accession>A0A8T4HB77</accession>
<sequence>MNPNAKSTKKFSFNNALVAFAIIILLGGIVMLVKYLFFSSRYTTTNDAQIEQYISPMASRVPGFVKEVRFEENQFVKKGDTLFIIDDREYKNKLAMADAELLSSRTTVEASQKAISATAGSIAVQQAKVAASKVKVWQTKQDFTRIGNLLAEEAATQQDYEHVKAAYDMAVAQLNAAQEEYNNALLNTSKEQASALPIQATVKFKEAAKENMSLILSYAVVTAAFDGYVGRKTIQEGQLIKEGQTLVELVSKERWITANFREKQIENIDVGTAVNITVDAYPSVVFTGKIKSFSPASGSRFSMIPQENATGNFVKIEQRIPVKIVFDDNQAIDKLRAGMNVVVHATSKK</sequence>
<dbReference type="Proteomes" id="UP000679691">
    <property type="component" value="Unassembled WGS sequence"/>
</dbReference>
<evidence type="ECO:0000256" key="4">
    <source>
        <dbReference type="ARBA" id="ARBA00023136"/>
    </source>
</evidence>
<dbReference type="Pfam" id="PF25917">
    <property type="entry name" value="BSH_RND"/>
    <property type="match status" value="1"/>
</dbReference>
<feature type="coiled-coil region" evidence="5">
    <location>
        <begin position="160"/>
        <end position="191"/>
    </location>
</feature>
<dbReference type="Pfam" id="PF25963">
    <property type="entry name" value="Beta-barrel_AAEA"/>
    <property type="match status" value="1"/>
</dbReference>
<feature type="domain" description="p-hydroxybenzoic acid efflux pump subunit AaeA-like beta-barrel" evidence="8">
    <location>
        <begin position="256"/>
        <end position="344"/>
    </location>
</feature>
<keyword evidence="3 6" id="KW-1133">Transmembrane helix</keyword>
<dbReference type="AlphaFoldDB" id="A0A8T4HB77"/>
<gene>
    <name evidence="9" type="ORF">J5U18_10705</name>
</gene>
<evidence type="ECO:0000256" key="2">
    <source>
        <dbReference type="ARBA" id="ARBA00022692"/>
    </source>
</evidence>
<name>A0A8T4HB77_9SPHI</name>